<dbReference type="KEGG" id="theu:HPC62_10345"/>
<dbReference type="InterPro" id="IPR003848">
    <property type="entry name" value="DUF218"/>
</dbReference>
<sequence>MSSIFPTTRRRQRQFGLAKLLGFALVLGLGYIALKEVRTLLREPEAVLVLGGSTAREQFAAEFARKHPDLPVWISSGSNPEYAEWVFREAGIERDRLRLDYRAVDTLTNFTTLVDEFKAQGISSIYLITSDYHMRRARVIGKIVLGSRGIEFKPVEVPSTQPAETTDKVVRDAARAVLWVTTGHTGATLGRYFRD</sequence>
<evidence type="ECO:0000259" key="2">
    <source>
        <dbReference type="Pfam" id="PF02698"/>
    </source>
</evidence>
<keyword evidence="1" id="KW-1133">Transmembrane helix</keyword>
<feature type="transmembrane region" description="Helical" evidence="1">
    <location>
        <begin position="16"/>
        <end position="34"/>
    </location>
</feature>
<keyword evidence="4" id="KW-1185">Reference proteome</keyword>
<dbReference type="Proteomes" id="UP000505210">
    <property type="component" value="Chromosome"/>
</dbReference>
<keyword evidence="1" id="KW-0472">Membrane</keyword>
<accession>A0A6M8BCD7</accession>
<evidence type="ECO:0000313" key="3">
    <source>
        <dbReference type="EMBL" id="QKD82527.1"/>
    </source>
</evidence>
<feature type="domain" description="DUF218" evidence="2">
    <location>
        <begin position="46"/>
        <end position="157"/>
    </location>
</feature>
<dbReference type="InterPro" id="IPR014729">
    <property type="entry name" value="Rossmann-like_a/b/a_fold"/>
</dbReference>
<dbReference type="AlphaFoldDB" id="A0A6M8BCD7"/>
<gene>
    <name evidence="3" type="ORF">HPC62_10345</name>
</gene>
<name>A0A6M8BCD7_9CYAN</name>
<proteinExistence type="predicted"/>
<dbReference type="Gene3D" id="3.40.50.620">
    <property type="entry name" value="HUPs"/>
    <property type="match status" value="1"/>
</dbReference>
<dbReference type="CDD" id="cd06259">
    <property type="entry name" value="YdcF-like"/>
    <property type="match status" value="1"/>
</dbReference>
<reference evidence="3 4" key="1">
    <citation type="submission" date="2020-05" db="EMBL/GenBank/DDBJ databases">
        <title>Complete genome sequence of of a novel Thermoleptolyngbya strain isolated from hot springs of Ganzi, Sichuan China.</title>
        <authorList>
            <person name="Tang J."/>
            <person name="Daroch M."/>
            <person name="Li L."/>
            <person name="Waleron K."/>
            <person name="Waleron M."/>
            <person name="Waleron M."/>
        </authorList>
    </citation>
    <scope>NUCLEOTIDE SEQUENCE [LARGE SCALE GENOMIC DNA]</scope>
    <source>
        <strain evidence="3 4">PKUAC-SCTA183</strain>
    </source>
</reference>
<evidence type="ECO:0000313" key="4">
    <source>
        <dbReference type="Proteomes" id="UP000505210"/>
    </source>
</evidence>
<keyword evidence="1" id="KW-0812">Transmembrane</keyword>
<organism evidence="3 4">
    <name type="scientific">Thermoleptolyngbya sichuanensis A183</name>
    <dbReference type="NCBI Taxonomy" id="2737172"/>
    <lineage>
        <taxon>Bacteria</taxon>
        <taxon>Bacillati</taxon>
        <taxon>Cyanobacteriota</taxon>
        <taxon>Cyanophyceae</taxon>
        <taxon>Oculatellales</taxon>
        <taxon>Oculatellaceae</taxon>
        <taxon>Thermoleptolyngbya</taxon>
        <taxon>Thermoleptolyngbya sichuanensis</taxon>
    </lineage>
</organism>
<dbReference type="Pfam" id="PF02698">
    <property type="entry name" value="DUF218"/>
    <property type="match status" value="1"/>
</dbReference>
<evidence type="ECO:0000256" key="1">
    <source>
        <dbReference type="SAM" id="Phobius"/>
    </source>
</evidence>
<protein>
    <submittedName>
        <fullName evidence="3">YdcF family protein</fullName>
    </submittedName>
</protein>
<dbReference type="EMBL" id="CP053661">
    <property type="protein sequence ID" value="QKD82527.1"/>
    <property type="molecule type" value="Genomic_DNA"/>
</dbReference>
<dbReference type="RefSeq" id="WP_172355399.1">
    <property type="nucleotide sequence ID" value="NZ_CP053661.1"/>
</dbReference>